<evidence type="ECO:0000313" key="9">
    <source>
        <dbReference type="Proteomes" id="UP000256304"/>
    </source>
</evidence>
<dbReference type="Proteomes" id="UP000256304">
    <property type="component" value="Unassembled WGS sequence"/>
</dbReference>
<dbReference type="RefSeq" id="WP_116191391.1">
    <property type="nucleotide sequence ID" value="NZ_QTTN01000034.1"/>
</dbReference>
<evidence type="ECO:0000256" key="4">
    <source>
        <dbReference type="ARBA" id="ARBA00022980"/>
    </source>
</evidence>
<dbReference type="GO" id="GO:0005737">
    <property type="term" value="C:cytoplasm"/>
    <property type="evidence" value="ECO:0007669"/>
    <property type="project" value="UniProtKB-ARBA"/>
</dbReference>
<dbReference type="GO" id="GO:0006412">
    <property type="term" value="P:translation"/>
    <property type="evidence" value="ECO:0007669"/>
    <property type="project" value="UniProtKB-UniRule"/>
</dbReference>
<comment type="function">
    <text evidence="6 7">This protein binds to 23S rRNA in the presence of protein L20.</text>
</comment>
<dbReference type="InterPro" id="IPR018258">
    <property type="entry name" value="Ribosomal_bL21_CS"/>
</dbReference>
<evidence type="ECO:0000313" key="8">
    <source>
        <dbReference type="EMBL" id="REE69491.1"/>
    </source>
</evidence>
<comment type="similarity">
    <text evidence="1 6 7">Belongs to the bacterial ribosomal protein bL21 family.</text>
</comment>
<keyword evidence="2 6" id="KW-0699">rRNA-binding</keyword>
<dbReference type="AlphaFoldDB" id="A0A3D9QVV4"/>
<dbReference type="HAMAP" id="MF_01363">
    <property type="entry name" value="Ribosomal_bL21"/>
    <property type="match status" value="1"/>
</dbReference>
<dbReference type="NCBIfam" id="TIGR00061">
    <property type="entry name" value="L21"/>
    <property type="match status" value="1"/>
</dbReference>
<evidence type="ECO:0000256" key="1">
    <source>
        <dbReference type="ARBA" id="ARBA00008563"/>
    </source>
</evidence>
<comment type="subunit">
    <text evidence="6">Part of the 50S ribosomal subunit. Contacts protein L20.</text>
</comment>
<dbReference type="PANTHER" id="PTHR21349">
    <property type="entry name" value="50S RIBOSOMAL PROTEIN L21"/>
    <property type="match status" value="1"/>
</dbReference>
<dbReference type="GO" id="GO:0019843">
    <property type="term" value="F:rRNA binding"/>
    <property type="evidence" value="ECO:0007669"/>
    <property type="project" value="UniProtKB-UniRule"/>
</dbReference>
<dbReference type="GO" id="GO:0003735">
    <property type="term" value="F:structural constituent of ribosome"/>
    <property type="evidence" value="ECO:0007669"/>
    <property type="project" value="InterPro"/>
</dbReference>
<keyword evidence="3 6" id="KW-0694">RNA-binding</keyword>
<evidence type="ECO:0000256" key="2">
    <source>
        <dbReference type="ARBA" id="ARBA00022730"/>
    </source>
</evidence>
<sequence>MFAIIETGGKQYKVQEGDVLFIERLEQFEGQEVTFDRVLAVSKGAELVTGTPVVSGATVTATVEKHGRGQKIIVYKYKAKKNYRRKQGHRQPYSKVTIGKIQA</sequence>
<evidence type="ECO:0000256" key="7">
    <source>
        <dbReference type="RuleBase" id="RU000562"/>
    </source>
</evidence>
<dbReference type="OrthoDB" id="9813334at2"/>
<dbReference type="GO" id="GO:0005840">
    <property type="term" value="C:ribosome"/>
    <property type="evidence" value="ECO:0007669"/>
    <property type="project" value="UniProtKB-KW"/>
</dbReference>
<dbReference type="PANTHER" id="PTHR21349:SF0">
    <property type="entry name" value="LARGE RIBOSOMAL SUBUNIT PROTEIN BL21M"/>
    <property type="match status" value="1"/>
</dbReference>
<dbReference type="GO" id="GO:1990904">
    <property type="term" value="C:ribonucleoprotein complex"/>
    <property type="evidence" value="ECO:0007669"/>
    <property type="project" value="UniProtKB-KW"/>
</dbReference>
<protein>
    <recommendedName>
        <fullName evidence="6">Large ribosomal subunit protein bL21</fullName>
    </recommendedName>
</protein>
<dbReference type="SUPFAM" id="SSF141091">
    <property type="entry name" value="L21p-like"/>
    <property type="match status" value="1"/>
</dbReference>
<keyword evidence="5 6" id="KW-0687">Ribonucleoprotein</keyword>
<organism evidence="8 9">
    <name type="scientific">Paenibacillus taihuensis</name>
    <dbReference type="NCBI Taxonomy" id="1156355"/>
    <lineage>
        <taxon>Bacteria</taxon>
        <taxon>Bacillati</taxon>
        <taxon>Bacillota</taxon>
        <taxon>Bacilli</taxon>
        <taxon>Bacillales</taxon>
        <taxon>Paenibacillaceae</taxon>
        <taxon>Paenibacillus</taxon>
    </lineage>
</organism>
<gene>
    <name evidence="6" type="primary">rplU</name>
    <name evidence="8" type="ORF">A8990_13425</name>
</gene>
<proteinExistence type="inferred from homology"/>
<dbReference type="PROSITE" id="PS01169">
    <property type="entry name" value="RIBOSOMAL_L21"/>
    <property type="match status" value="1"/>
</dbReference>
<dbReference type="Pfam" id="PF00829">
    <property type="entry name" value="Ribosomal_L21p"/>
    <property type="match status" value="1"/>
</dbReference>
<keyword evidence="4 6" id="KW-0689">Ribosomal protein</keyword>
<evidence type="ECO:0000256" key="3">
    <source>
        <dbReference type="ARBA" id="ARBA00022884"/>
    </source>
</evidence>
<dbReference type="InterPro" id="IPR036164">
    <property type="entry name" value="bL21-like_sf"/>
</dbReference>
<keyword evidence="9" id="KW-1185">Reference proteome</keyword>
<comment type="caution">
    <text evidence="8">The sequence shown here is derived from an EMBL/GenBank/DDBJ whole genome shotgun (WGS) entry which is preliminary data.</text>
</comment>
<dbReference type="InterPro" id="IPR028909">
    <property type="entry name" value="bL21-like"/>
</dbReference>
<name>A0A3D9QVV4_9BACL</name>
<evidence type="ECO:0000256" key="5">
    <source>
        <dbReference type="ARBA" id="ARBA00023274"/>
    </source>
</evidence>
<dbReference type="InterPro" id="IPR001787">
    <property type="entry name" value="Ribosomal_bL21"/>
</dbReference>
<accession>A0A3D9QVV4</accession>
<reference evidence="8 9" key="1">
    <citation type="submission" date="2018-08" db="EMBL/GenBank/DDBJ databases">
        <title>Genomic Encyclopedia of Type Strains, Phase III (KMG-III): the genomes of soil and plant-associated and newly described type strains.</title>
        <authorList>
            <person name="Whitman W."/>
        </authorList>
    </citation>
    <scope>NUCLEOTIDE SEQUENCE [LARGE SCALE GENOMIC DNA]</scope>
    <source>
        <strain evidence="8 9">CGMCC 1.10966</strain>
    </source>
</reference>
<evidence type="ECO:0000256" key="6">
    <source>
        <dbReference type="HAMAP-Rule" id="MF_01363"/>
    </source>
</evidence>
<dbReference type="EMBL" id="QTTN01000034">
    <property type="protein sequence ID" value="REE69491.1"/>
    <property type="molecule type" value="Genomic_DNA"/>
</dbReference>